<feature type="transmembrane region" description="Helical" evidence="5">
    <location>
        <begin position="160"/>
        <end position="182"/>
    </location>
</feature>
<dbReference type="GO" id="GO:0008233">
    <property type="term" value="F:peptidase activity"/>
    <property type="evidence" value="ECO:0007669"/>
    <property type="project" value="UniProtKB-KW"/>
</dbReference>
<dbReference type="InterPro" id="IPR035952">
    <property type="entry name" value="Rhomboid-like_sf"/>
</dbReference>
<comment type="caution">
    <text evidence="7">The sequence shown here is derived from an EMBL/GenBank/DDBJ whole genome shotgun (WGS) entry which is preliminary data.</text>
</comment>
<dbReference type="Proteomes" id="UP000702954">
    <property type="component" value="Unassembled WGS sequence"/>
</dbReference>
<feature type="transmembrane region" description="Helical" evidence="5">
    <location>
        <begin position="98"/>
        <end position="119"/>
    </location>
</feature>
<reference evidence="6 9" key="1">
    <citation type="journal article" date="2018" name="Int. J. Syst. Evol. Microbiol.">
        <title>Draft Genome Sequence of Faecalimonas umbilicata JCM 30896T, an Acetate-Producing Bacterium Isolated from Human Feces.</title>
        <authorList>
            <person name="Sakamoto M."/>
            <person name="Ikeyama N."/>
            <person name="Yuki M."/>
            <person name="Ohkuma M."/>
        </authorList>
    </citation>
    <scope>NUCLEOTIDE SEQUENCE [LARGE SCALE GENOMIC DNA]</scope>
    <source>
        <strain evidence="6 9">EGH7</strain>
    </source>
</reference>
<dbReference type="GO" id="GO:0016020">
    <property type="term" value="C:membrane"/>
    <property type="evidence" value="ECO:0007669"/>
    <property type="project" value="UniProtKB-SubCell"/>
</dbReference>
<dbReference type="SUPFAM" id="SSF144091">
    <property type="entry name" value="Rhomboid-like"/>
    <property type="match status" value="1"/>
</dbReference>
<protein>
    <submittedName>
        <fullName evidence="7">Membrane associated rhomboid family serine protease</fullName>
    </submittedName>
</protein>
<evidence type="ECO:0000313" key="6">
    <source>
        <dbReference type="EMBL" id="GBU06286.1"/>
    </source>
</evidence>
<evidence type="ECO:0000256" key="1">
    <source>
        <dbReference type="ARBA" id="ARBA00004141"/>
    </source>
</evidence>
<keyword evidence="7" id="KW-0378">Hydrolase</keyword>
<evidence type="ECO:0000256" key="3">
    <source>
        <dbReference type="ARBA" id="ARBA00022989"/>
    </source>
</evidence>
<keyword evidence="2 5" id="KW-0812">Transmembrane</keyword>
<reference evidence="7 8" key="2">
    <citation type="submission" date="2019-03" db="EMBL/GenBank/DDBJ databases">
        <title>Genomic Encyclopedia of Type Strains, Phase IV (KMG-IV): sequencing the most valuable type-strain genomes for metagenomic binning, comparative biology and taxonomic classification.</title>
        <authorList>
            <person name="Goeker M."/>
        </authorList>
    </citation>
    <scope>NUCLEOTIDE SEQUENCE [LARGE SCALE GENOMIC DNA]</scope>
    <source>
        <strain evidence="7 8">DSM 103426</strain>
    </source>
</reference>
<keyword evidence="3 5" id="KW-1133">Transmembrane helix</keyword>
<organism evidence="7 8">
    <name type="scientific">Faecalimonas umbilicata</name>
    <dbReference type="NCBI Taxonomy" id="1912855"/>
    <lineage>
        <taxon>Bacteria</taxon>
        <taxon>Bacillati</taxon>
        <taxon>Bacillota</taxon>
        <taxon>Clostridia</taxon>
        <taxon>Lachnospirales</taxon>
        <taxon>Lachnospiraceae</taxon>
        <taxon>Faecalimonas</taxon>
    </lineage>
</organism>
<evidence type="ECO:0000313" key="7">
    <source>
        <dbReference type="EMBL" id="TCS69333.1"/>
    </source>
</evidence>
<gene>
    <name evidence="7" type="ORF">EDD74_10489</name>
    <name evidence="6" type="ORF">FAEUMB_28270</name>
</gene>
<proteinExistence type="predicted"/>
<dbReference type="AlphaFoldDB" id="A0A4R3JQW0"/>
<comment type="subcellular location">
    <subcellularLocation>
        <location evidence="1">Membrane</location>
        <topology evidence="1">Multi-pass membrane protein</topology>
    </subcellularLocation>
</comment>
<evidence type="ECO:0000256" key="5">
    <source>
        <dbReference type="SAM" id="Phobius"/>
    </source>
</evidence>
<dbReference type="RefSeq" id="WP_016438589.1">
    <property type="nucleotide sequence ID" value="NZ_BHEO01000008.1"/>
</dbReference>
<dbReference type="EMBL" id="BHEO01000008">
    <property type="protein sequence ID" value="GBU06286.1"/>
    <property type="molecule type" value="Genomic_DNA"/>
</dbReference>
<dbReference type="GO" id="GO:0006508">
    <property type="term" value="P:proteolysis"/>
    <property type="evidence" value="ECO:0007669"/>
    <property type="project" value="UniProtKB-KW"/>
</dbReference>
<feature type="transmembrane region" description="Helical" evidence="5">
    <location>
        <begin position="131"/>
        <end position="153"/>
    </location>
</feature>
<accession>A0A4R3JQW0</accession>
<keyword evidence="7" id="KW-0645">Protease</keyword>
<feature type="transmembrane region" description="Helical" evidence="5">
    <location>
        <begin position="188"/>
        <end position="210"/>
    </location>
</feature>
<sequence>MNWINKLERKFGRYAIHNLMHYIIILYAVGFVLNLIAPGFYMEYLSLNANAILHGQIWRIVTFLLQPPDGSPIFIVFALYLYYMIGQNLEAAWGAFRFNLYFFTGVLFHLIAALIVYFLTGISFPIGTSYLNLSLFFAFAALYPNVEFLLFFVIPIKVKYLALLDGAFFAFTILQGILPAYAGGVFGIMYKADAIAAFVSLLNFLIFYVSSRNMKAYSPKEIRRKQAYKKQVHRAEHTYANGARHRCAVCGRTELDDPNLEFRYCTKCNGDYEYCQDHLFTHEHVK</sequence>
<keyword evidence="4 5" id="KW-0472">Membrane</keyword>
<keyword evidence="9" id="KW-1185">Reference proteome</keyword>
<dbReference type="Proteomes" id="UP000294613">
    <property type="component" value="Unassembled WGS sequence"/>
</dbReference>
<evidence type="ECO:0000256" key="4">
    <source>
        <dbReference type="ARBA" id="ARBA00023136"/>
    </source>
</evidence>
<evidence type="ECO:0000256" key="2">
    <source>
        <dbReference type="ARBA" id="ARBA00022692"/>
    </source>
</evidence>
<evidence type="ECO:0000313" key="8">
    <source>
        <dbReference type="Proteomes" id="UP000294613"/>
    </source>
</evidence>
<dbReference type="EMBL" id="SLZV01000004">
    <property type="protein sequence ID" value="TCS69333.1"/>
    <property type="molecule type" value="Genomic_DNA"/>
</dbReference>
<evidence type="ECO:0000313" key="9">
    <source>
        <dbReference type="Proteomes" id="UP000702954"/>
    </source>
</evidence>
<name>A0A4R3JQW0_9FIRM</name>
<dbReference type="Gene3D" id="1.20.1540.10">
    <property type="entry name" value="Rhomboid-like"/>
    <property type="match status" value="1"/>
</dbReference>
<feature type="transmembrane region" description="Helical" evidence="5">
    <location>
        <begin position="21"/>
        <end position="41"/>
    </location>
</feature>